<dbReference type="InterPro" id="IPR027417">
    <property type="entry name" value="P-loop_NTPase"/>
</dbReference>
<feature type="domain" description="Helicase ATP-binding" evidence="18">
    <location>
        <begin position="26"/>
        <end position="195"/>
    </location>
</feature>
<dbReference type="PROSITE" id="PS51194">
    <property type="entry name" value="HELICASE_CTER"/>
    <property type="match status" value="1"/>
</dbReference>
<dbReference type="InterPro" id="IPR014001">
    <property type="entry name" value="Helicase_ATP-bd"/>
</dbReference>
<organism evidence="20 21">
    <name type="scientific">Psychrobacillus mangrovi</name>
    <dbReference type="NCBI Taxonomy" id="3117745"/>
    <lineage>
        <taxon>Bacteria</taxon>
        <taxon>Bacillati</taxon>
        <taxon>Bacillota</taxon>
        <taxon>Bacilli</taxon>
        <taxon>Bacillales</taxon>
        <taxon>Bacillaceae</taxon>
        <taxon>Psychrobacillus</taxon>
    </lineage>
</organism>
<comment type="similarity">
    <text evidence="3">Belongs to the helicase family. RecQ subfamily.</text>
</comment>
<evidence type="ECO:0000256" key="5">
    <source>
        <dbReference type="ARBA" id="ARBA00022741"/>
    </source>
</evidence>
<dbReference type="Gene3D" id="3.40.50.300">
    <property type="entry name" value="P-loop containing nucleotide triphosphate hydrolases"/>
    <property type="match status" value="2"/>
</dbReference>
<dbReference type="InterPro" id="IPR001650">
    <property type="entry name" value="Helicase_C-like"/>
</dbReference>
<dbReference type="SMART" id="SM00490">
    <property type="entry name" value="HELICc"/>
    <property type="match status" value="1"/>
</dbReference>
<dbReference type="Pfam" id="PF00270">
    <property type="entry name" value="DEAD"/>
    <property type="match status" value="1"/>
</dbReference>
<keyword evidence="13" id="KW-0234">DNA repair</keyword>
<keyword evidence="21" id="KW-1185">Reference proteome</keyword>
<evidence type="ECO:0000313" key="21">
    <source>
        <dbReference type="Proteomes" id="UP001364890"/>
    </source>
</evidence>
<dbReference type="InterPro" id="IPR002121">
    <property type="entry name" value="HRDC_dom"/>
</dbReference>
<dbReference type="Pfam" id="PF00271">
    <property type="entry name" value="Helicase_C"/>
    <property type="match status" value="1"/>
</dbReference>
<dbReference type="InterPro" id="IPR032284">
    <property type="entry name" value="RecQ_Zn-bd"/>
</dbReference>
<dbReference type="GO" id="GO:0003678">
    <property type="term" value="F:DNA helicase activity"/>
    <property type="evidence" value="ECO:0007669"/>
    <property type="project" value="UniProtKB-EC"/>
</dbReference>
<dbReference type="SUPFAM" id="SSF52540">
    <property type="entry name" value="P-loop containing nucleoside triphosphate hydrolases"/>
    <property type="match status" value="1"/>
</dbReference>
<evidence type="ECO:0000259" key="19">
    <source>
        <dbReference type="PROSITE" id="PS51194"/>
    </source>
</evidence>
<dbReference type="Gene3D" id="1.10.10.10">
    <property type="entry name" value="Winged helix-like DNA-binding domain superfamily/Winged helix DNA-binding domain"/>
    <property type="match status" value="1"/>
</dbReference>
<evidence type="ECO:0000256" key="8">
    <source>
        <dbReference type="ARBA" id="ARBA00022806"/>
    </source>
</evidence>
<keyword evidence="10" id="KW-0067">ATP-binding</keyword>
<comment type="cofactor">
    <cofactor evidence="2">
        <name>Zn(2+)</name>
        <dbReference type="ChEBI" id="CHEBI:29105"/>
    </cofactor>
</comment>
<dbReference type="EMBL" id="JBAWSY010000025">
    <property type="protein sequence ID" value="MEI4771698.1"/>
    <property type="molecule type" value="Genomic_DNA"/>
</dbReference>
<keyword evidence="14" id="KW-0413">Isomerase</keyword>
<comment type="caution">
    <text evidence="20">The sequence shown here is derived from an EMBL/GenBank/DDBJ whole genome shotgun (WGS) entry which is preliminary data.</text>
</comment>
<dbReference type="InterPro" id="IPR006293">
    <property type="entry name" value="DNA_helicase_ATP-dep_RecQ_bac"/>
</dbReference>
<evidence type="ECO:0000259" key="18">
    <source>
        <dbReference type="PROSITE" id="PS51192"/>
    </source>
</evidence>
<keyword evidence="7 20" id="KW-0378">Hydrolase</keyword>
<evidence type="ECO:0000259" key="17">
    <source>
        <dbReference type="PROSITE" id="PS50967"/>
    </source>
</evidence>
<dbReference type="GO" id="GO:0016787">
    <property type="term" value="F:hydrolase activity"/>
    <property type="evidence" value="ECO:0007669"/>
    <property type="project" value="UniProtKB-KW"/>
</dbReference>
<keyword evidence="12" id="KW-0233">DNA recombination</keyword>
<reference evidence="20 21" key="1">
    <citation type="submission" date="2024-01" db="EMBL/GenBank/DDBJ databases">
        <title>Seven novel Bacillus-like species.</title>
        <authorList>
            <person name="Liu G."/>
        </authorList>
    </citation>
    <scope>NUCLEOTIDE SEQUENCE [LARGE SCALE GENOMIC DNA]</scope>
    <source>
        <strain evidence="20 21">FJAT-51614</strain>
    </source>
</reference>
<comment type="cofactor">
    <cofactor evidence="1">
        <name>Mg(2+)</name>
        <dbReference type="ChEBI" id="CHEBI:18420"/>
    </cofactor>
</comment>
<evidence type="ECO:0000256" key="4">
    <source>
        <dbReference type="ARBA" id="ARBA00022723"/>
    </source>
</evidence>
<dbReference type="Gene3D" id="1.10.150.80">
    <property type="entry name" value="HRDC domain"/>
    <property type="match status" value="1"/>
</dbReference>
<accession>A0ABU8F9L4</accession>
<dbReference type="EC" id="5.6.2.4" evidence="16"/>
<evidence type="ECO:0000256" key="16">
    <source>
        <dbReference type="NCBIfam" id="TIGR01389"/>
    </source>
</evidence>
<evidence type="ECO:0000256" key="15">
    <source>
        <dbReference type="ARBA" id="ARBA00034617"/>
    </source>
</evidence>
<dbReference type="NCBIfam" id="TIGR01389">
    <property type="entry name" value="recQ"/>
    <property type="match status" value="1"/>
</dbReference>
<evidence type="ECO:0000256" key="2">
    <source>
        <dbReference type="ARBA" id="ARBA00001947"/>
    </source>
</evidence>
<feature type="domain" description="Helicase C-terminal" evidence="19">
    <location>
        <begin position="219"/>
        <end position="362"/>
    </location>
</feature>
<evidence type="ECO:0000256" key="13">
    <source>
        <dbReference type="ARBA" id="ARBA00023204"/>
    </source>
</evidence>
<proteinExistence type="inferred from homology"/>
<dbReference type="CDD" id="cd17920">
    <property type="entry name" value="DEXHc_RecQ"/>
    <property type="match status" value="1"/>
</dbReference>
<gene>
    <name evidence="20" type="primary">recQ</name>
    <name evidence="20" type="ORF">WAX74_18925</name>
</gene>
<dbReference type="PROSITE" id="PS50967">
    <property type="entry name" value="HRDC"/>
    <property type="match status" value="1"/>
</dbReference>
<sequence length="588" mass="66322">MLENARKLLQEYFGYESFREGQETIINYVLKNKSSLCVMPTGGGKSLCYQIPSLMLEGTTIVISPLISLMKDQVDTLIQAGIPATFINSTLTAEEVRETMEEVQNGQYRLLYIAPERLESQSFLNQLKRVKVPLIAVDEAHCISQWGHDFRPSYRSIHRLKEVFTEQPSVLALTATATPDVRADICRILQIKEENTVITGFARSNLSFSVVLGQDKNKFLKEFIKKNANEVGIIYAATRKTVDLLHELLIKAGVQSAKYHAGLPEAFRNKEQERFLTDEAQVMIATNAFGMGIDKSNVRYVIHYQLPKNMESYYQEAGRAGRDGLPSECVVLYASQDVQTQRFLIDQALDRERIPQELEKLQGMVDYCHTENCLQQFIVNYFGEPNEEPCGRCGNCTDTREMSDVTKEVQMVLSCVVRMGQKFGKTITAQVLTGSQNKKVMDFGFTKLSTYGILKNKSLKEVSGLMEFMISEGLLLVNHGSLPTIYVSDAGKDVLLGKRKILRKGVAVTKQIANNDPLFEGLRILRKKIADEAGVPPFVIFSDKTLQDMCVKRPQTEEELLEVHGVGANKREKYGKAFLEEIHRYSTV</sequence>
<keyword evidence="4" id="KW-0479">Metal-binding</keyword>
<dbReference type="SMART" id="SM00341">
    <property type="entry name" value="HRDC"/>
    <property type="match status" value="1"/>
</dbReference>
<evidence type="ECO:0000256" key="12">
    <source>
        <dbReference type="ARBA" id="ARBA00023172"/>
    </source>
</evidence>
<dbReference type="SMART" id="SM00487">
    <property type="entry name" value="DEXDc"/>
    <property type="match status" value="1"/>
</dbReference>
<dbReference type="InterPro" id="IPR004589">
    <property type="entry name" value="DNA_helicase_ATP-dep_RecQ"/>
</dbReference>
<evidence type="ECO:0000256" key="6">
    <source>
        <dbReference type="ARBA" id="ARBA00022763"/>
    </source>
</evidence>
<dbReference type="PROSITE" id="PS51192">
    <property type="entry name" value="HELICASE_ATP_BIND_1"/>
    <property type="match status" value="1"/>
</dbReference>
<dbReference type="CDD" id="cd18794">
    <property type="entry name" value="SF2_C_RecQ"/>
    <property type="match status" value="1"/>
</dbReference>
<evidence type="ECO:0000256" key="7">
    <source>
        <dbReference type="ARBA" id="ARBA00022801"/>
    </source>
</evidence>
<keyword evidence="11" id="KW-0238">DNA-binding</keyword>
<dbReference type="Pfam" id="PF16124">
    <property type="entry name" value="RecQ_Zn_bind"/>
    <property type="match status" value="1"/>
</dbReference>
<evidence type="ECO:0000256" key="11">
    <source>
        <dbReference type="ARBA" id="ARBA00023125"/>
    </source>
</evidence>
<evidence type="ECO:0000256" key="10">
    <source>
        <dbReference type="ARBA" id="ARBA00022840"/>
    </source>
</evidence>
<feature type="domain" description="HRDC" evidence="17">
    <location>
        <begin position="512"/>
        <end position="588"/>
    </location>
</feature>
<dbReference type="InterPro" id="IPR011545">
    <property type="entry name" value="DEAD/DEAH_box_helicase_dom"/>
</dbReference>
<keyword evidence="9" id="KW-0862">Zinc</keyword>
<dbReference type="InterPro" id="IPR010997">
    <property type="entry name" value="HRDC-like_sf"/>
</dbReference>
<dbReference type="Pfam" id="PF09382">
    <property type="entry name" value="RQC"/>
    <property type="match status" value="1"/>
</dbReference>
<evidence type="ECO:0000256" key="3">
    <source>
        <dbReference type="ARBA" id="ARBA00005446"/>
    </source>
</evidence>
<evidence type="ECO:0000256" key="14">
    <source>
        <dbReference type="ARBA" id="ARBA00023235"/>
    </source>
</evidence>
<dbReference type="InterPro" id="IPR036388">
    <property type="entry name" value="WH-like_DNA-bd_sf"/>
</dbReference>
<dbReference type="NCBIfam" id="TIGR00614">
    <property type="entry name" value="recQ_fam"/>
    <property type="match status" value="1"/>
</dbReference>
<dbReference type="InterPro" id="IPR044876">
    <property type="entry name" value="HRDC_dom_sf"/>
</dbReference>
<name>A0ABU8F9L4_9BACI</name>
<evidence type="ECO:0000313" key="20">
    <source>
        <dbReference type="EMBL" id="MEI4771698.1"/>
    </source>
</evidence>
<dbReference type="Proteomes" id="UP001364890">
    <property type="component" value="Unassembled WGS sequence"/>
</dbReference>
<dbReference type="SUPFAM" id="SSF47819">
    <property type="entry name" value="HRDC-like"/>
    <property type="match status" value="1"/>
</dbReference>
<evidence type="ECO:0000256" key="1">
    <source>
        <dbReference type="ARBA" id="ARBA00001946"/>
    </source>
</evidence>
<comment type="catalytic activity">
    <reaction evidence="15">
        <text>Couples ATP hydrolysis with the unwinding of duplex DNA by translocating in the 3'-5' direction.</text>
        <dbReference type="EC" id="5.6.2.4"/>
    </reaction>
</comment>
<keyword evidence="5" id="KW-0547">Nucleotide-binding</keyword>
<evidence type="ECO:0000256" key="9">
    <source>
        <dbReference type="ARBA" id="ARBA00022833"/>
    </source>
</evidence>
<dbReference type="PANTHER" id="PTHR13710:SF105">
    <property type="entry name" value="ATP-DEPENDENT DNA HELICASE Q1"/>
    <property type="match status" value="1"/>
</dbReference>
<dbReference type="InterPro" id="IPR036390">
    <property type="entry name" value="WH_DNA-bd_sf"/>
</dbReference>
<protein>
    <recommendedName>
        <fullName evidence="16">DNA helicase RecQ</fullName>
        <ecNumber evidence="16">5.6.2.4</ecNumber>
    </recommendedName>
</protein>
<dbReference type="InterPro" id="IPR018982">
    <property type="entry name" value="RQC_domain"/>
</dbReference>
<dbReference type="Pfam" id="PF00570">
    <property type="entry name" value="HRDC"/>
    <property type="match status" value="1"/>
</dbReference>
<dbReference type="PANTHER" id="PTHR13710">
    <property type="entry name" value="DNA HELICASE RECQ FAMILY MEMBER"/>
    <property type="match status" value="1"/>
</dbReference>
<keyword evidence="6" id="KW-0227">DNA damage</keyword>
<keyword evidence="8 20" id="KW-0347">Helicase</keyword>
<dbReference type="RefSeq" id="WP_336499247.1">
    <property type="nucleotide sequence ID" value="NZ_JBAWSY010000025.1"/>
</dbReference>
<dbReference type="SMART" id="SM00956">
    <property type="entry name" value="RQC"/>
    <property type="match status" value="1"/>
</dbReference>
<dbReference type="SUPFAM" id="SSF46785">
    <property type="entry name" value="Winged helix' DNA-binding domain"/>
    <property type="match status" value="1"/>
</dbReference>